<dbReference type="EMBL" id="VWOX01000004">
    <property type="protein sequence ID" value="KAA5544604.1"/>
    <property type="molecule type" value="Genomic_DNA"/>
</dbReference>
<keyword evidence="3" id="KW-1185">Reference proteome</keyword>
<dbReference type="InterPro" id="IPR036061">
    <property type="entry name" value="CheW-like_dom_sf"/>
</dbReference>
<dbReference type="Proteomes" id="UP000324479">
    <property type="component" value="Unassembled WGS sequence"/>
</dbReference>
<name>A0A5M6DAL0_9BACT</name>
<dbReference type="Gene3D" id="2.30.30.40">
    <property type="entry name" value="SH3 Domains"/>
    <property type="match status" value="1"/>
</dbReference>
<dbReference type="AlphaFoldDB" id="A0A5M6DAL0"/>
<dbReference type="InterPro" id="IPR002545">
    <property type="entry name" value="CheW-lke_dom"/>
</dbReference>
<evidence type="ECO:0000313" key="3">
    <source>
        <dbReference type="Proteomes" id="UP000324479"/>
    </source>
</evidence>
<gene>
    <name evidence="2" type="ORF">FYK55_09835</name>
</gene>
<feature type="domain" description="CheW-like" evidence="1">
    <location>
        <begin position="15"/>
        <end position="153"/>
    </location>
</feature>
<comment type="caution">
    <text evidence="2">The sequence shown here is derived from an EMBL/GenBank/DDBJ whole genome shotgun (WGS) entry which is preliminary data.</text>
</comment>
<accession>A0A5M6DAL0</accession>
<proteinExistence type="predicted"/>
<sequence length="182" mass="19471">MQSTLTSQSRIATLSDKHCVFQCGDSLFSLPATAVREVTIMPPVVRVPLSHRALAGIGNVRSEFLPVIALAPIVGDQARLTDPSTGQLLVVASQFGCWSIAIDRVVAIDALETHVDAGQRNENSDSVLLGTATHRGKVISVLDANGLQRMAQQILEGHWARTESLFTSNLTETTSASESHAK</sequence>
<dbReference type="GO" id="GO:0006935">
    <property type="term" value="P:chemotaxis"/>
    <property type="evidence" value="ECO:0007669"/>
    <property type="project" value="InterPro"/>
</dbReference>
<dbReference type="SUPFAM" id="SSF50341">
    <property type="entry name" value="CheW-like"/>
    <property type="match status" value="1"/>
</dbReference>
<protein>
    <submittedName>
        <fullName evidence="2">Chemotaxis protein CheW</fullName>
    </submittedName>
</protein>
<dbReference type="GO" id="GO:0007165">
    <property type="term" value="P:signal transduction"/>
    <property type="evidence" value="ECO:0007669"/>
    <property type="project" value="InterPro"/>
</dbReference>
<dbReference type="Pfam" id="PF01584">
    <property type="entry name" value="CheW"/>
    <property type="match status" value="1"/>
</dbReference>
<dbReference type="Gene3D" id="2.40.50.180">
    <property type="entry name" value="CheA-289, Domain 4"/>
    <property type="match status" value="1"/>
</dbReference>
<reference evidence="2 3" key="1">
    <citation type="submission" date="2019-08" db="EMBL/GenBank/DDBJ databases">
        <authorList>
            <person name="Dhanesh K."/>
            <person name="Kumar G."/>
            <person name="Sasikala C."/>
            <person name="Venkata Ramana C."/>
        </authorList>
    </citation>
    <scope>NUCLEOTIDE SEQUENCE [LARGE SCALE GENOMIC DNA]</scope>
    <source>
        <strain evidence="2 3">JC645</strain>
    </source>
</reference>
<dbReference type="RefSeq" id="WP_150076217.1">
    <property type="nucleotide sequence ID" value="NZ_VWOX01000004.1"/>
</dbReference>
<evidence type="ECO:0000313" key="2">
    <source>
        <dbReference type="EMBL" id="KAA5544604.1"/>
    </source>
</evidence>
<dbReference type="PROSITE" id="PS50851">
    <property type="entry name" value="CHEW"/>
    <property type="match status" value="1"/>
</dbReference>
<organism evidence="2 3">
    <name type="scientific">Roseiconus nitratireducens</name>
    <dbReference type="NCBI Taxonomy" id="2605748"/>
    <lineage>
        <taxon>Bacteria</taxon>
        <taxon>Pseudomonadati</taxon>
        <taxon>Planctomycetota</taxon>
        <taxon>Planctomycetia</taxon>
        <taxon>Pirellulales</taxon>
        <taxon>Pirellulaceae</taxon>
        <taxon>Roseiconus</taxon>
    </lineage>
</organism>
<dbReference type="SMART" id="SM00260">
    <property type="entry name" value="CheW"/>
    <property type="match status" value="1"/>
</dbReference>
<evidence type="ECO:0000259" key="1">
    <source>
        <dbReference type="PROSITE" id="PS50851"/>
    </source>
</evidence>